<evidence type="ECO:0000313" key="3">
    <source>
        <dbReference type="Proteomes" id="UP000460351"/>
    </source>
</evidence>
<dbReference type="EMBL" id="SQQU01000244">
    <property type="protein sequence ID" value="MQS33768.1"/>
    <property type="molecule type" value="Genomic_DNA"/>
</dbReference>
<dbReference type="Proteomes" id="UP000460351">
    <property type="component" value="Unassembled WGS sequence"/>
</dbReference>
<proteinExistence type="predicted"/>
<sequence length="188" mass="22038">MGYFVGIDLHGDNNYIGILDEEDRKVFKRRNRNDINEIKRVLEPYKKEIKGIVVESTFNWYWIVDGLMEAGYQVHLANTSAMQQYEGLKYIDDTRDSFWLAKMLRLKILPEGYIYPKETRSVRDLLRKRMMLVQQRTAHILSMQTMVNRNKGVPISGDTIKKLSNEEVMGMFSDVHLTMSAQCDHEVI</sequence>
<dbReference type="GO" id="GO:0004803">
    <property type="term" value="F:transposase activity"/>
    <property type="evidence" value="ECO:0007669"/>
    <property type="project" value="InterPro"/>
</dbReference>
<dbReference type="Pfam" id="PF01548">
    <property type="entry name" value="DEDD_Tnp_IS110"/>
    <property type="match status" value="1"/>
</dbReference>
<feature type="domain" description="Transposase IS110-like N-terminal" evidence="1">
    <location>
        <begin position="5"/>
        <end position="147"/>
    </location>
</feature>
<accession>A0AA43V2V6</accession>
<evidence type="ECO:0000313" key="2">
    <source>
        <dbReference type="EMBL" id="MQS33768.1"/>
    </source>
</evidence>
<dbReference type="GO" id="GO:0003677">
    <property type="term" value="F:DNA binding"/>
    <property type="evidence" value="ECO:0007669"/>
    <property type="project" value="InterPro"/>
</dbReference>
<gene>
    <name evidence="2" type="ORF">E4K51_27680</name>
</gene>
<feature type="non-terminal residue" evidence="2">
    <location>
        <position position="188"/>
    </location>
</feature>
<name>A0AA43V2V6_ECOLX</name>
<reference evidence="2 3" key="1">
    <citation type="journal article" date="2019" name="Microorganisms">
        <title>Characteristics of Carbapenem-Resistant and Colistin-Resistant Escherichia coli Co-Producing NDM-1 and MCR-1 from Pig Farms in China.</title>
        <authorList>
            <person name="Peng Z."/>
            <person name="Li X."/>
            <person name="Hu Z."/>
            <person name="Li Z."/>
            <person name="Lv Y."/>
            <person name="Lei M."/>
            <person name="Wu B."/>
            <person name="Chen H."/>
            <person name="Wang X."/>
        </authorList>
    </citation>
    <scope>NUCLEOTIDE SEQUENCE [LARGE SCALE GENOMIC DNA]</scope>
    <source>
        <strain evidence="2 3">RXD010</strain>
    </source>
</reference>
<protein>
    <submittedName>
        <fullName evidence="2">IS110 family transposase</fullName>
    </submittedName>
</protein>
<dbReference type="GO" id="GO:0006313">
    <property type="term" value="P:DNA transposition"/>
    <property type="evidence" value="ECO:0007669"/>
    <property type="project" value="InterPro"/>
</dbReference>
<dbReference type="InterPro" id="IPR002525">
    <property type="entry name" value="Transp_IS110-like_N"/>
</dbReference>
<evidence type="ECO:0000259" key="1">
    <source>
        <dbReference type="Pfam" id="PF01548"/>
    </source>
</evidence>
<organism evidence="2 3">
    <name type="scientific">Escherichia coli</name>
    <dbReference type="NCBI Taxonomy" id="562"/>
    <lineage>
        <taxon>Bacteria</taxon>
        <taxon>Pseudomonadati</taxon>
        <taxon>Pseudomonadota</taxon>
        <taxon>Gammaproteobacteria</taxon>
        <taxon>Enterobacterales</taxon>
        <taxon>Enterobacteriaceae</taxon>
        <taxon>Escherichia</taxon>
    </lineage>
</organism>
<dbReference type="InterPro" id="IPR047650">
    <property type="entry name" value="Transpos_IS110"/>
</dbReference>
<dbReference type="AlphaFoldDB" id="A0AA43V2V6"/>
<dbReference type="PANTHER" id="PTHR33055">
    <property type="entry name" value="TRANSPOSASE FOR INSERTION SEQUENCE ELEMENT IS1111A"/>
    <property type="match status" value="1"/>
</dbReference>
<dbReference type="PANTHER" id="PTHR33055:SF15">
    <property type="entry name" value="TRANSPOSASE-RELATED"/>
    <property type="match status" value="1"/>
</dbReference>
<comment type="caution">
    <text evidence="2">The sequence shown here is derived from an EMBL/GenBank/DDBJ whole genome shotgun (WGS) entry which is preliminary data.</text>
</comment>